<keyword evidence="2" id="KW-1185">Reference proteome</keyword>
<proteinExistence type="predicted"/>
<dbReference type="Proteomes" id="UP000070657">
    <property type="component" value="Unassembled WGS sequence"/>
</dbReference>
<evidence type="ECO:0000313" key="1">
    <source>
        <dbReference type="EMBL" id="KXA92449.1"/>
    </source>
</evidence>
<evidence type="ECO:0000313" key="2">
    <source>
        <dbReference type="Proteomes" id="UP000070657"/>
    </source>
</evidence>
<gene>
    <name evidence="1" type="ORF">AKJ66_04125</name>
</gene>
<organism evidence="1 2">
    <name type="scientific">candidate division MSBL1 archaeon SCGC-AAA259E22</name>
    <dbReference type="NCBI Taxonomy" id="1698265"/>
    <lineage>
        <taxon>Archaea</taxon>
        <taxon>Methanobacteriati</taxon>
        <taxon>Methanobacteriota</taxon>
        <taxon>candidate division MSBL1</taxon>
    </lineage>
</organism>
<protein>
    <submittedName>
        <fullName evidence="1">Uncharacterized protein</fullName>
    </submittedName>
</protein>
<dbReference type="AlphaFoldDB" id="A0A133UE18"/>
<accession>A0A133UE18</accession>
<reference evidence="1 2" key="1">
    <citation type="journal article" date="2016" name="Sci. Rep.">
        <title>Metabolic traits of an uncultured archaeal lineage -MSBL1- from brine pools of the Red Sea.</title>
        <authorList>
            <person name="Mwirichia R."/>
            <person name="Alam I."/>
            <person name="Rashid M."/>
            <person name="Vinu M."/>
            <person name="Ba-Alawi W."/>
            <person name="Anthony Kamau A."/>
            <person name="Kamanda Ngugi D."/>
            <person name="Goker M."/>
            <person name="Klenk H.P."/>
            <person name="Bajic V."/>
            <person name="Stingl U."/>
        </authorList>
    </citation>
    <scope>NUCLEOTIDE SEQUENCE [LARGE SCALE GENOMIC DNA]</scope>
    <source>
        <strain evidence="1">SCGC-AAA259E22</strain>
    </source>
</reference>
<sequence length="83" mass="9335">MKCKYSDFVCPVEDGPDDIDVCKVCASMKSAVVEEKMIDIQRLQAVATLSASLPYGEKELQEKINDRVKKVLEKWLEGEEIGL</sequence>
<comment type="caution">
    <text evidence="1">The sequence shown here is derived from an EMBL/GenBank/DDBJ whole genome shotgun (WGS) entry which is preliminary data.</text>
</comment>
<dbReference type="EMBL" id="LHXP01000066">
    <property type="protein sequence ID" value="KXA92449.1"/>
    <property type="molecule type" value="Genomic_DNA"/>
</dbReference>
<name>A0A133UE18_9EURY</name>